<dbReference type="Pfam" id="PF02325">
    <property type="entry name" value="CCB3_YggT"/>
    <property type="match status" value="1"/>
</dbReference>
<gene>
    <name evidence="3" type="ORF">ENJ96_06305</name>
</gene>
<comment type="caution">
    <text evidence="3">The sequence shown here is derived from an EMBL/GenBank/DDBJ whole genome shotgun (WGS) entry which is preliminary data.</text>
</comment>
<feature type="transmembrane region" description="Helical" evidence="2">
    <location>
        <begin position="7"/>
        <end position="32"/>
    </location>
</feature>
<dbReference type="PANTHER" id="PTHR33219">
    <property type="entry name" value="YLMG HOMOLOG PROTEIN 2, CHLOROPLASTIC"/>
    <property type="match status" value="1"/>
</dbReference>
<reference evidence="3" key="1">
    <citation type="journal article" date="2020" name="mSystems">
        <title>Genome- and Community-Level Interaction Insights into Carbon Utilization and Element Cycling Functions of Hydrothermarchaeota in Hydrothermal Sediment.</title>
        <authorList>
            <person name="Zhou Z."/>
            <person name="Liu Y."/>
            <person name="Xu W."/>
            <person name="Pan J."/>
            <person name="Luo Z.H."/>
            <person name="Li M."/>
        </authorList>
    </citation>
    <scope>NUCLEOTIDE SEQUENCE [LARGE SCALE GENOMIC DNA]</scope>
    <source>
        <strain evidence="3">HyVt-533</strain>
    </source>
</reference>
<dbReference type="Proteomes" id="UP000886101">
    <property type="component" value="Unassembled WGS sequence"/>
</dbReference>
<keyword evidence="2" id="KW-1133">Transmembrane helix</keyword>
<evidence type="ECO:0000256" key="2">
    <source>
        <dbReference type="SAM" id="Phobius"/>
    </source>
</evidence>
<name>A0A7V5P0K5_9BACT</name>
<evidence type="ECO:0000313" key="3">
    <source>
        <dbReference type="EMBL" id="HHI97447.1"/>
    </source>
</evidence>
<dbReference type="InterPro" id="IPR003425">
    <property type="entry name" value="CCB3/YggT"/>
</dbReference>
<keyword evidence="2" id="KW-0812">Transmembrane</keyword>
<dbReference type="PANTHER" id="PTHR33219:SF14">
    <property type="entry name" value="PROTEIN COFACTOR ASSEMBLY OF COMPLEX C SUBUNIT B CCB3, CHLOROPLASTIC-RELATED"/>
    <property type="match status" value="1"/>
</dbReference>
<organism evidence="3">
    <name type="scientific">Thermodesulfatator atlanticus</name>
    <dbReference type="NCBI Taxonomy" id="501497"/>
    <lineage>
        <taxon>Bacteria</taxon>
        <taxon>Pseudomonadati</taxon>
        <taxon>Thermodesulfobacteriota</taxon>
        <taxon>Thermodesulfobacteria</taxon>
        <taxon>Thermodesulfobacteriales</taxon>
        <taxon>Thermodesulfatatoraceae</taxon>
        <taxon>Thermodesulfatator</taxon>
    </lineage>
</organism>
<protein>
    <submittedName>
        <fullName evidence="3">YggT family protein</fullName>
    </submittedName>
</protein>
<accession>A0A7V5P0K5</accession>
<sequence>MFIISHFLKALATVLDIALNLYMWLIIIRALLSWVNPDPFNPIVRFLYGVTEPVLARIRRVLPPLGGIDLSPLVAILGIIFLRQFLIPVLYDLAYALR</sequence>
<keyword evidence="2" id="KW-0472">Membrane</keyword>
<proteinExistence type="inferred from homology"/>
<dbReference type="GO" id="GO:0016020">
    <property type="term" value="C:membrane"/>
    <property type="evidence" value="ECO:0007669"/>
    <property type="project" value="InterPro"/>
</dbReference>
<comment type="similarity">
    <text evidence="1">Belongs to the YggT family.</text>
</comment>
<evidence type="ECO:0000256" key="1">
    <source>
        <dbReference type="ARBA" id="ARBA00010894"/>
    </source>
</evidence>
<dbReference type="AlphaFoldDB" id="A0A7V5P0K5"/>
<dbReference type="EMBL" id="DROK01000180">
    <property type="protein sequence ID" value="HHI97447.1"/>
    <property type="molecule type" value="Genomic_DNA"/>
</dbReference>
<feature type="transmembrane region" description="Helical" evidence="2">
    <location>
        <begin position="73"/>
        <end position="97"/>
    </location>
</feature>